<evidence type="ECO:0000259" key="2">
    <source>
        <dbReference type="PROSITE" id="PS51329"/>
    </source>
</evidence>
<dbReference type="InterPro" id="IPR036223">
    <property type="entry name" value="CAP_C_sf"/>
</dbReference>
<dbReference type="Pfam" id="PF08603">
    <property type="entry name" value="CAP_C"/>
    <property type="match status" value="1"/>
</dbReference>
<evidence type="ECO:0000256" key="1">
    <source>
        <dbReference type="ARBA" id="ARBA00007659"/>
    </source>
</evidence>
<dbReference type="PANTHER" id="PTHR10652">
    <property type="entry name" value="ADENYLYL CYCLASE-ASSOCIATED PROTEIN"/>
    <property type="match status" value="1"/>
</dbReference>
<dbReference type="InterPro" id="IPR001837">
    <property type="entry name" value="Adenylate_cyclase-assoc_CAP"/>
</dbReference>
<comment type="caution">
    <text evidence="3">The sequence shown here is derived from an EMBL/GenBank/DDBJ whole genome shotgun (WGS) entry which is preliminary data.</text>
</comment>
<feature type="domain" description="C-CAP/cofactor C-like" evidence="2">
    <location>
        <begin position="1"/>
        <end position="104"/>
    </location>
</feature>
<evidence type="ECO:0000313" key="3">
    <source>
        <dbReference type="EMBL" id="MEQ2160551.1"/>
    </source>
</evidence>
<dbReference type="InterPro" id="IPR017901">
    <property type="entry name" value="C-CAP_CF_C-like"/>
</dbReference>
<organism evidence="3 4">
    <name type="scientific">Goodea atripinnis</name>
    <dbReference type="NCBI Taxonomy" id="208336"/>
    <lineage>
        <taxon>Eukaryota</taxon>
        <taxon>Metazoa</taxon>
        <taxon>Chordata</taxon>
        <taxon>Craniata</taxon>
        <taxon>Vertebrata</taxon>
        <taxon>Euteleostomi</taxon>
        <taxon>Actinopterygii</taxon>
        <taxon>Neopterygii</taxon>
        <taxon>Teleostei</taxon>
        <taxon>Neoteleostei</taxon>
        <taxon>Acanthomorphata</taxon>
        <taxon>Ovalentaria</taxon>
        <taxon>Atherinomorphae</taxon>
        <taxon>Cyprinodontiformes</taxon>
        <taxon>Goodeidae</taxon>
        <taxon>Goodea</taxon>
    </lineage>
</organism>
<dbReference type="SMART" id="SM00673">
    <property type="entry name" value="CARP"/>
    <property type="match status" value="1"/>
</dbReference>
<dbReference type="Gene3D" id="2.160.20.70">
    <property type="match status" value="1"/>
</dbReference>
<dbReference type="Proteomes" id="UP001476798">
    <property type="component" value="Unassembled WGS sequence"/>
</dbReference>
<protein>
    <recommendedName>
        <fullName evidence="2">C-CAP/cofactor C-like domain-containing protein</fullName>
    </recommendedName>
</protein>
<dbReference type="EMBL" id="JAHRIO010010009">
    <property type="protein sequence ID" value="MEQ2160551.1"/>
    <property type="molecule type" value="Genomic_DNA"/>
</dbReference>
<dbReference type="InterPro" id="IPR013912">
    <property type="entry name" value="Adenylate_cyclase-assoc_CAP_C"/>
</dbReference>
<dbReference type="PANTHER" id="PTHR10652:SF24">
    <property type="entry name" value="ADENYLYL CYCLASE-ASSOCIATED PROTEIN"/>
    <property type="match status" value="1"/>
</dbReference>
<dbReference type="PROSITE" id="PS51329">
    <property type="entry name" value="C_CAP_COFACTOR_C"/>
    <property type="match status" value="1"/>
</dbReference>
<proteinExistence type="inferred from homology"/>
<dbReference type="InterPro" id="IPR006599">
    <property type="entry name" value="CARP_motif"/>
</dbReference>
<feature type="non-terminal residue" evidence="3">
    <location>
        <position position="1"/>
    </location>
</feature>
<sequence length="105" mass="11263">LMCVRAQEGKRAALTGGPQGLLEWRVSSQKNLDKRGLCTLTACAVLGTVPTISINKTEGCQVYLSKAALSCDIVSAKSSEMNILIPVGEDDYVSEREGGRLHTPR</sequence>
<accession>A0ABV0MN57</accession>
<evidence type="ECO:0000313" key="4">
    <source>
        <dbReference type="Proteomes" id="UP001476798"/>
    </source>
</evidence>
<gene>
    <name evidence="3" type="ORF">GOODEAATRI_000441</name>
</gene>
<dbReference type="SUPFAM" id="SSF69340">
    <property type="entry name" value="C-terminal domain of adenylylcyclase associated protein"/>
    <property type="match status" value="1"/>
</dbReference>
<comment type="similarity">
    <text evidence="1">Belongs to the CAP family.</text>
</comment>
<dbReference type="InterPro" id="IPR016098">
    <property type="entry name" value="CAP/MinC_C"/>
</dbReference>
<name>A0ABV0MN57_9TELE</name>
<keyword evidence="4" id="KW-1185">Reference proteome</keyword>
<reference evidence="3 4" key="1">
    <citation type="submission" date="2021-06" db="EMBL/GenBank/DDBJ databases">
        <authorList>
            <person name="Palmer J.M."/>
        </authorList>
    </citation>
    <scope>NUCLEOTIDE SEQUENCE [LARGE SCALE GENOMIC DNA]</scope>
    <source>
        <strain evidence="3 4">GA_2019</strain>
        <tissue evidence="3">Muscle</tissue>
    </source>
</reference>